<organism evidence="2 3">
    <name type="scientific">Actinomyces marmotae</name>
    <dbReference type="NCBI Taxonomy" id="2737173"/>
    <lineage>
        <taxon>Bacteria</taxon>
        <taxon>Bacillati</taxon>
        <taxon>Actinomycetota</taxon>
        <taxon>Actinomycetes</taxon>
        <taxon>Actinomycetales</taxon>
        <taxon>Actinomycetaceae</taxon>
        <taxon>Actinomyces</taxon>
    </lineage>
</organism>
<feature type="compositionally biased region" description="Basic and acidic residues" evidence="1">
    <location>
        <begin position="57"/>
        <end position="78"/>
    </location>
</feature>
<accession>A0A6M8B7F7</accession>
<reference evidence="2 3" key="1">
    <citation type="submission" date="2020-05" db="EMBL/GenBank/DDBJ databases">
        <title>Actinomyces sp. zg-325.</title>
        <authorList>
            <person name="Yang C."/>
        </authorList>
    </citation>
    <scope>NUCLEOTIDE SEQUENCE [LARGE SCALE GENOMIC DNA]</scope>
    <source>
        <strain evidence="3">zg-325</strain>
    </source>
</reference>
<proteinExistence type="predicted"/>
<feature type="compositionally biased region" description="Basic and acidic residues" evidence="1">
    <location>
        <begin position="1"/>
        <end position="24"/>
    </location>
</feature>
<evidence type="ECO:0000313" key="2">
    <source>
        <dbReference type="EMBL" id="QKD80510.1"/>
    </source>
</evidence>
<dbReference type="KEGG" id="amam:HPC72_00615"/>
<sequence>MLRSELDWMREPLFDDGHGPERPGPHACHVELGLYPRDPEFIPEWMAAGAAQWEKREAALARRRERDRARRAAKKAEKAAQQAQQADQSGAAPAEQAPPA</sequence>
<feature type="region of interest" description="Disordered" evidence="1">
    <location>
        <begin position="57"/>
        <end position="100"/>
    </location>
</feature>
<feature type="region of interest" description="Disordered" evidence="1">
    <location>
        <begin position="1"/>
        <end position="26"/>
    </location>
</feature>
<dbReference type="Proteomes" id="UP000504752">
    <property type="component" value="Chromosome"/>
</dbReference>
<dbReference type="AlphaFoldDB" id="A0A6M8B7F7"/>
<protein>
    <submittedName>
        <fullName evidence="2">Uncharacterized protein</fullName>
    </submittedName>
</protein>
<dbReference type="EMBL" id="CP053642">
    <property type="protein sequence ID" value="QKD80510.1"/>
    <property type="molecule type" value="Genomic_DNA"/>
</dbReference>
<keyword evidence="3" id="KW-1185">Reference proteome</keyword>
<evidence type="ECO:0000313" key="3">
    <source>
        <dbReference type="Proteomes" id="UP000504752"/>
    </source>
</evidence>
<name>A0A6M8B7F7_9ACTO</name>
<evidence type="ECO:0000256" key="1">
    <source>
        <dbReference type="SAM" id="MobiDB-lite"/>
    </source>
</evidence>
<gene>
    <name evidence="2" type="ORF">HPC72_00615</name>
</gene>